<evidence type="ECO:0000313" key="2">
    <source>
        <dbReference type="EMBL" id="CAA9517760.1"/>
    </source>
</evidence>
<dbReference type="InterPro" id="IPR037523">
    <property type="entry name" value="VOC_core"/>
</dbReference>
<protein>
    <recommendedName>
        <fullName evidence="1">VOC domain-containing protein</fullName>
    </recommendedName>
</protein>
<sequence>MIGVEHVDFVAVPTRDAAAARRFYGELLGLPTSPHGGDEFEAANVTLALWQPEAEGVPFAPSTAGIALRVADVPAARARLEAAGVSFLGPTVDTGVCLMGFLHDPDGNVLILHRRYAPRGGAPAVDDAGAAAQSEA</sequence>
<dbReference type="Gene3D" id="3.10.180.10">
    <property type="entry name" value="2,3-Dihydroxybiphenyl 1,2-Dioxygenase, domain 1"/>
    <property type="match status" value="1"/>
</dbReference>
<dbReference type="AlphaFoldDB" id="A0A6J4T9R7"/>
<dbReference type="Pfam" id="PF00903">
    <property type="entry name" value="Glyoxalase"/>
    <property type="match status" value="1"/>
</dbReference>
<dbReference type="SUPFAM" id="SSF54593">
    <property type="entry name" value="Glyoxalase/Bleomycin resistance protein/Dihydroxybiphenyl dioxygenase"/>
    <property type="match status" value="1"/>
</dbReference>
<reference evidence="2" key="1">
    <citation type="submission" date="2020-02" db="EMBL/GenBank/DDBJ databases">
        <authorList>
            <person name="Meier V. D."/>
        </authorList>
    </citation>
    <scope>NUCLEOTIDE SEQUENCE</scope>
    <source>
        <strain evidence="2">AVDCRST_MAG79</strain>
    </source>
</reference>
<dbReference type="EMBL" id="CADCWC010000002">
    <property type="protein sequence ID" value="CAA9517760.1"/>
    <property type="molecule type" value="Genomic_DNA"/>
</dbReference>
<organism evidence="2">
    <name type="scientific">uncultured Thermoleophilia bacterium</name>
    <dbReference type="NCBI Taxonomy" id="1497501"/>
    <lineage>
        <taxon>Bacteria</taxon>
        <taxon>Bacillati</taxon>
        <taxon>Actinomycetota</taxon>
        <taxon>Thermoleophilia</taxon>
        <taxon>environmental samples</taxon>
    </lineage>
</organism>
<dbReference type="InterPro" id="IPR029068">
    <property type="entry name" value="Glyas_Bleomycin-R_OHBP_Dase"/>
</dbReference>
<gene>
    <name evidence="2" type="ORF">AVDCRST_MAG79-14</name>
</gene>
<accession>A0A6J4T9R7</accession>
<name>A0A6J4T9R7_9ACTN</name>
<dbReference type="PROSITE" id="PS51819">
    <property type="entry name" value="VOC"/>
    <property type="match status" value="1"/>
</dbReference>
<dbReference type="PANTHER" id="PTHR33993:SF2">
    <property type="entry name" value="VOC DOMAIN-CONTAINING PROTEIN"/>
    <property type="match status" value="1"/>
</dbReference>
<dbReference type="InterPro" id="IPR004360">
    <property type="entry name" value="Glyas_Fos-R_dOase_dom"/>
</dbReference>
<dbReference type="PANTHER" id="PTHR33993">
    <property type="entry name" value="GLYOXALASE-RELATED"/>
    <property type="match status" value="1"/>
</dbReference>
<proteinExistence type="predicted"/>
<evidence type="ECO:0000259" key="1">
    <source>
        <dbReference type="PROSITE" id="PS51819"/>
    </source>
</evidence>
<dbReference type="InterPro" id="IPR052164">
    <property type="entry name" value="Anthracycline_SecMetBiosynth"/>
</dbReference>
<feature type="domain" description="VOC" evidence="1">
    <location>
        <begin position="6"/>
        <end position="115"/>
    </location>
</feature>